<dbReference type="EMBL" id="FMKA01000001">
    <property type="protein sequence ID" value="SCP95096.1"/>
    <property type="molecule type" value="Genomic_DNA"/>
</dbReference>
<evidence type="ECO:0000313" key="3">
    <source>
        <dbReference type="Proteomes" id="UP000199315"/>
    </source>
</evidence>
<organism evidence="2 3">
    <name type="scientific">Anaerobium acetethylicum</name>
    <dbReference type="NCBI Taxonomy" id="1619234"/>
    <lineage>
        <taxon>Bacteria</taxon>
        <taxon>Bacillati</taxon>
        <taxon>Bacillota</taxon>
        <taxon>Clostridia</taxon>
        <taxon>Lachnospirales</taxon>
        <taxon>Lachnospiraceae</taxon>
        <taxon>Anaerobium</taxon>
    </lineage>
</organism>
<dbReference type="STRING" id="1619234.SAMN05421730_1001309"/>
<keyword evidence="3" id="KW-1185">Reference proteome</keyword>
<feature type="transmembrane region" description="Helical" evidence="1">
    <location>
        <begin position="6"/>
        <end position="28"/>
    </location>
</feature>
<feature type="transmembrane region" description="Helical" evidence="1">
    <location>
        <begin position="155"/>
        <end position="176"/>
    </location>
</feature>
<keyword evidence="1" id="KW-1133">Transmembrane helix</keyword>
<gene>
    <name evidence="2" type="ORF">SAMN05421730_1001309</name>
</gene>
<name>A0A1D3TP29_9FIRM</name>
<feature type="transmembrane region" description="Helical" evidence="1">
    <location>
        <begin position="115"/>
        <end position="135"/>
    </location>
</feature>
<evidence type="ECO:0000256" key="1">
    <source>
        <dbReference type="SAM" id="Phobius"/>
    </source>
</evidence>
<feature type="transmembrane region" description="Helical" evidence="1">
    <location>
        <begin position="40"/>
        <end position="65"/>
    </location>
</feature>
<protein>
    <submittedName>
        <fullName evidence="2">Uncharacterized membrane protein</fullName>
    </submittedName>
</protein>
<dbReference type="RefSeq" id="WP_169823558.1">
    <property type="nucleotide sequence ID" value="NZ_FMKA01000001.1"/>
</dbReference>
<feature type="transmembrane region" description="Helical" evidence="1">
    <location>
        <begin position="71"/>
        <end position="94"/>
    </location>
</feature>
<proteinExistence type="predicted"/>
<keyword evidence="1" id="KW-0472">Membrane</keyword>
<sequence>MWEFKVLGIEIYYILSWFFIYSFFGWVFESSYVSLRHKKLINRGFVTGPFCTIYGCGAVSVYVLLHPFAGNIVFLFLGGCIVATVLEYLTAVVMETMFHTSWWDYSNQTIQFQGRICLTSTLTWGGFTVLLFTVLHPAVEAIVSSYSMESGKFMVSVVVIIFSVDFLNATLNAVGLDKRLKKMNQLIDELYNFLQPTKLFDTKEEFLSKLNSYKKNDVNRGDFRSKLEEKLDLLSEKAKELNIREYKKEIEVKFLDLGSRYLKLRGQKNSVHDRFLRSYPNLKSKVLTSQSQLRILRDRLLRNRK</sequence>
<dbReference type="InterPro" id="IPR010540">
    <property type="entry name" value="CmpB_TMEM229"/>
</dbReference>
<reference evidence="2 3" key="1">
    <citation type="submission" date="2016-09" db="EMBL/GenBank/DDBJ databases">
        <authorList>
            <person name="Capua I."/>
            <person name="De Benedictis P."/>
            <person name="Joannis T."/>
            <person name="Lombin L.H."/>
            <person name="Cattoli G."/>
        </authorList>
    </citation>
    <scope>NUCLEOTIDE SEQUENCE [LARGE SCALE GENOMIC DNA]</scope>
    <source>
        <strain evidence="2 3">GluBS11</strain>
    </source>
</reference>
<dbReference type="Pfam" id="PF06541">
    <property type="entry name" value="ABC_trans_CmpB"/>
    <property type="match status" value="1"/>
</dbReference>
<dbReference type="Proteomes" id="UP000199315">
    <property type="component" value="Unassembled WGS sequence"/>
</dbReference>
<accession>A0A1D3TP29</accession>
<evidence type="ECO:0000313" key="2">
    <source>
        <dbReference type="EMBL" id="SCP95096.1"/>
    </source>
</evidence>
<keyword evidence="1" id="KW-0812">Transmembrane</keyword>
<dbReference type="AlphaFoldDB" id="A0A1D3TP29"/>